<gene>
    <name evidence="1" type="ORF">KTH89_21820</name>
</gene>
<protein>
    <submittedName>
        <fullName evidence="1">Endosialidase</fullName>
    </submittedName>
</protein>
<comment type="caution">
    <text evidence="1">The sequence shown here is derived from an EMBL/GenBank/DDBJ whole genome shotgun (WGS) entry which is preliminary data.</text>
</comment>
<accession>A0A949K342</accession>
<organism evidence="1 2">
    <name type="scientific">Diplocloster agilis</name>
    <dbReference type="NCBI Taxonomy" id="2850323"/>
    <lineage>
        <taxon>Bacteria</taxon>
        <taxon>Bacillati</taxon>
        <taxon>Bacillota</taxon>
        <taxon>Clostridia</taxon>
        <taxon>Lachnospirales</taxon>
        <taxon>Lachnospiraceae</taxon>
        <taxon>Diplocloster</taxon>
    </lineage>
</organism>
<reference evidence="1" key="1">
    <citation type="submission" date="2021-06" db="EMBL/GenBank/DDBJ databases">
        <title>Description of novel taxa of the family Lachnospiraceae.</title>
        <authorList>
            <person name="Chaplin A.V."/>
            <person name="Sokolova S.R."/>
            <person name="Pikina A.P."/>
            <person name="Korzhanova M."/>
            <person name="Belova V."/>
            <person name="Korostin D."/>
            <person name="Efimov B.A."/>
        </authorList>
    </citation>
    <scope>NUCLEOTIDE SEQUENCE</scope>
    <source>
        <strain evidence="1">ASD5720</strain>
    </source>
</reference>
<sequence length="138" mass="15606">MSVVKELIRTEADGTISFGDYELAAKTKLEDFEFQGDLYKVKTFKEITKLEKNGMFVYESVPGTAVYNLKETQEGVEFTVEGWEDPQITLELEEETEYEILINDTNAGTMKTNLSGKLTLSVELGDEDQIDVKVIKMS</sequence>
<dbReference type="Proteomes" id="UP000712157">
    <property type="component" value="Unassembled WGS sequence"/>
</dbReference>
<proteinExistence type="predicted"/>
<name>A0A949K342_9FIRM</name>
<evidence type="ECO:0000313" key="1">
    <source>
        <dbReference type="EMBL" id="MBU9739181.1"/>
    </source>
</evidence>
<dbReference type="EMBL" id="JAHQCW010000052">
    <property type="protein sequence ID" value="MBU9739181.1"/>
    <property type="molecule type" value="Genomic_DNA"/>
</dbReference>
<keyword evidence="2" id="KW-1185">Reference proteome</keyword>
<evidence type="ECO:0000313" key="2">
    <source>
        <dbReference type="Proteomes" id="UP000712157"/>
    </source>
</evidence>
<dbReference type="RefSeq" id="WP_158347458.1">
    <property type="nucleotide sequence ID" value="NZ_JAHQCW010000052.1"/>
</dbReference>
<dbReference type="AlphaFoldDB" id="A0A949K342"/>